<proteinExistence type="predicted"/>
<sequence>MPSNDVDTSAVPDVPCRSPDRVFGRAPEPEPDAEGGPNVDPPPWWHPHANPTVSRLLRWHHCYGHSKSKGSLDRLVQDVILQPDFEVDHLVGFSAKHETDVVYNNKTSSKLPFQGHDGWIKSEVEVKLPRARNRVAEKDAPAIHVDNVWYQNPFDVIKTEMAEPYSAQFHLKPHKLFWRNPTDPSSPVQRVYSEGYTSDRMLEFEREIMAKLHPRPEGSPEVGIVGIMLYLDSMQLANFGPPTSRLGTGQSTTLPKTVQDHYKRHFGQLASEAELRFCKVELLHAVWHLLVSDDRFVDAYINGYLEKCTDGVLRLLFYRFLCYSADYVEKVILACIKYSSTHPCPLCMTRKDQVHLLGTKADMNRHSVTARSDNDELLADIAAARSTIFARGYAINNQKHVQNHLEDTSTLPVRSAFSKLFQAHGLNHYEMYVPDSFHDLTGRISDLLKHNVRILSVQKKPNIEVLDQRFRQVPTFGSGTIRRFKNSVSSFTKFAGRDYQDALEVRVYPPKSTNYIHISPQCAMPCFEGLFLDELDEIIQDLLFTFATYERYCNLRQHTDSTINTMKSTTSELGRQLRRYKDAVSGIATVESKHERQARLKRDPNGDKGSRRKAFSLVNYKTHALGHEADAIMKYGTTDGTSTQPGEREHRRVKNKYQVTNKNRPEGQIGALVLVERKLASRDNEVMPHADPSVHHQFPINQNNSMKLYNVMSRKYSYDPALKDFATKLQRHLISRILDVDPDSVPDEDLYRLGLVGERFYRHQRFRLHYTTYDCRRKKESIGFRRSPHIMMLTGDPSDPHPYLYARVIGIYHANVLYTGAGPVHGKMRRMEFLYVRWLQFDEGHRWGWKAKRLPRVQFLNAEDPEAFGFVDPARVIRASHMIPAYKYSTVQDLLPKDSLARMYEDFYEGKYVKEEKDWRYFYVNLFPDTDMFMRYRGGGIGHIEFHEFLRALEKEATANDVPLPVYDDNGNVVQAPGEGENAMDEDDAQDKDEDEVEDVVEEQRRPWRTCITGGWLYGTTQSWPRESDSEDSGSDFD</sequence>
<dbReference type="EMBL" id="JBBXMP010000186">
    <property type="protein sequence ID" value="KAL0060228.1"/>
    <property type="molecule type" value="Genomic_DNA"/>
</dbReference>
<name>A0ABR2ZHN1_9AGAR</name>
<comment type="caution">
    <text evidence="2">The sequence shown here is derived from an EMBL/GenBank/DDBJ whole genome shotgun (WGS) entry which is preliminary data.</text>
</comment>
<evidence type="ECO:0000313" key="2">
    <source>
        <dbReference type="EMBL" id="KAL0060228.1"/>
    </source>
</evidence>
<feature type="compositionally biased region" description="Acidic residues" evidence="1">
    <location>
        <begin position="982"/>
        <end position="1001"/>
    </location>
</feature>
<evidence type="ECO:0000313" key="3">
    <source>
        <dbReference type="Proteomes" id="UP001437256"/>
    </source>
</evidence>
<feature type="region of interest" description="Disordered" evidence="1">
    <location>
        <begin position="972"/>
        <end position="1004"/>
    </location>
</feature>
<reference evidence="2 3" key="1">
    <citation type="submission" date="2024-05" db="EMBL/GenBank/DDBJ databases">
        <title>A draft genome resource for the thread blight pathogen Marasmius tenuissimus strain MS-2.</title>
        <authorList>
            <person name="Yulfo-Soto G.E."/>
            <person name="Baruah I.K."/>
            <person name="Amoako-Attah I."/>
            <person name="Bukari Y."/>
            <person name="Meinhardt L.W."/>
            <person name="Bailey B.A."/>
            <person name="Cohen S.P."/>
        </authorList>
    </citation>
    <scope>NUCLEOTIDE SEQUENCE [LARGE SCALE GENOMIC DNA]</scope>
    <source>
        <strain evidence="2 3">MS-2</strain>
    </source>
</reference>
<feature type="compositionally biased region" description="Basic and acidic residues" evidence="1">
    <location>
        <begin position="591"/>
        <end position="609"/>
    </location>
</feature>
<keyword evidence="3" id="KW-1185">Reference proteome</keyword>
<feature type="compositionally biased region" description="Acidic residues" evidence="1">
    <location>
        <begin position="1029"/>
        <end position="1038"/>
    </location>
</feature>
<dbReference type="InterPro" id="IPR041078">
    <property type="entry name" value="Plavaka"/>
</dbReference>
<gene>
    <name evidence="2" type="ORF">AAF712_012983</name>
</gene>
<protein>
    <submittedName>
        <fullName evidence="2">Uncharacterized protein</fullName>
    </submittedName>
</protein>
<evidence type="ECO:0000256" key="1">
    <source>
        <dbReference type="SAM" id="MobiDB-lite"/>
    </source>
</evidence>
<feature type="region of interest" description="Disordered" evidence="1">
    <location>
        <begin position="1"/>
        <end position="46"/>
    </location>
</feature>
<organism evidence="2 3">
    <name type="scientific">Marasmius tenuissimus</name>
    <dbReference type="NCBI Taxonomy" id="585030"/>
    <lineage>
        <taxon>Eukaryota</taxon>
        <taxon>Fungi</taxon>
        <taxon>Dikarya</taxon>
        <taxon>Basidiomycota</taxon>
        <taxon>Agaricomycotina</taxon>
        <taxon>Agaricomycetes</taxon>
        <taxon>Agaricomycetidae</taxon>
        <taxon>Agaricales</taxon>
        <taxon>Marasmiineae</taxon>
        <taxon>Marasmiaceae</taxon>
        <taxon>Marasmius</taxon>
    </lineage>
</organism>
<dbReference type="Pfam" id="PF18759">
    <property type="entry name" value="Plavaka"/>
    <property type="match status" value="1"/>
</dbReference>
<dbReference type="Proteomes" id="UP001437256">
    <property type="component" value="Unassembled WGS sequence"/>
</dbReference>
<feature type="region of interest" description="Disordered" evidence="1">
    <location>
        <begin position="591"/>
        <end position="611"/>
    </location>
</feature>
<feature type="region of interest" description="Disordered" evidence="1">
    <location>
        <begin position="1017"/>
        <end position="1038"/>
    </location>
</feature>
<accession>A0ABR2ZHN1</accession>